<reference evidence="2" key="1">
    <citation type="submission" date="2016-10" db="EMBL/GenBank/DDBJ databases">
        <authorList>
            <person name="Varghese N."/>
            <person name="Submissions S."/>
        </authorList>
    </citation>
    <scope>NUCLEOTIDE SEQUENCE [LARGE SCALE GENOMIC DNA]</scope>
    <source>
        <strain evidence="2">DSM 123</strain>
    </source>
</reference>
<evidence type="ECO:0000313" key="1">
    <source>
        <dbReference type="EMBL" id="SEP38428.1"/>
    </source>
</evidence>
<dbReference type="Proteomes" id="UP000199615">
    <property type="component" value="Unassembled WGS sequence"/>
</dbReference>
<dbReference type="AlphaFoldDB" id="A0A1H8XGP0"/>
<name>A0A1H8XGP0_9BRAD</name>
<gene>
    <name evidence="1" type="ORF">SAMN05444123_1262</name>
</gene>
<dbReference type="OrthoDB" id="73307at2"/>
<accession>A0A1H8XGP0</accession>
<protein>
    <submittedName>
        <fullName evidence="1">Cation transport regulator</fullName>
    </submittedName>
</protein>
<dbReference type="InterPro" id="IPR009317">
    <property type="entry name" value="ChaB"/>
</dbReference>
<evidence type="ECO:0000313" key="2">
    <source>
        <dbReference type="Proteomes" id="UP000199615"/>
    </source>
</evidence>
<dbReference type="InterPro" id="IPR037205">
    <property type="entry name" value="ChaB_sf"/>
</dbReference>
<dbReference type="RefSeq" id="WP_092686402.1">
    <property type="nucleotide sequence ID" value="NZ_FODT01000026.1"/>
</dbReference>
<keyword evidence="2" id="KW-1185">Reference proteome</keyword>
<dbReference type="Gene3D" id="1.10.1740.70">
    <property type="entry name" value="ChaB"/>
    <property type="match status" value="1"/>
</dbReference>
<dbReference type="EMBL" id="FODT01000026">
    <property type="protein sequence ID" value="SEP38428.1"/>
    <property type="molecule type" value="Genomic_DNA"/>
</dbReference>
<dbReference type="Pfam" id="PF06150">
    <property type="entry name" value="ChaB"/>
    <property type="match status" value="1"/>
</dbReference>
<organism evidence="1 2">
    <name type="scientific">Rhodopseudomonas pseudopalustris</name>
    <dbReference type="NCBI Taxonomy" id="1513892"/>
    <lineage>
        <taxon>Bacteria</taxon>
        <taxon>Pseudomonadati</taxon>
        <taxon>Pseudomonadota</taxon>
        <taxon>Alphaproteobacteria</taxon>
        <taxon>Hyphomicrobiales</taxon>
        <taxon>Nitrobacteraceae</taxon>
        <taxon>Rhodopseudomonas</taxon>
    </lineage>
</organism>
<sequence>MPYSSIDDLPPSLQVRLPLHAQSIYLAAFNNAFADNADRGPEEQESSAHRVAWAAVKKQYRKQDERWVARDPLRSAGS</sequence>
<dbReference type="SUPFAM" id="SSF140376">
    <property type="entry name" value="ChaB-like"/>
    <property type="match status" value="1"/>
</dbReference>
<proteinExistence type="predicted"/>